<reference evidence="8" key="1">
    <citation type="submission" date="2003-08" db="EMBL/GenBank/DDBJ databases">
        <authorList>
            <person name="Birren B."/>
            <person name="Nusbaum C."/>
            <person name="Abebe A."/>
            <person name="Abouelleil A."/>
            <person name="Adekoya E."/>
            <person name="Ait-zahra M."/>
            <person name="Allen N."/>
            <person name="Allen T."/>
            <person name="An P."/>
            <person name="Anderson M."/>
            <person name="Anderson S."/>
            <person name="Arachchi H."/>
            <person name="Armbruster J."/>
            <person name="Bachantsang P."/>
            <person name="Baldwin J."/>
            <person name="Barry A."/>
            <person name="Bayul T."/>
            <person name="Blitshsteyn B."/>
            <person name="Bloom T."/>
            <person name="Blye J."/>
            <person name="Boguslavskiy L."/>
            <person name="Borowsky M."/>
            <person name="Boukhgalter B."/>
            <person name="Brunache A."/>
            <person name="Butler J."/>
            <person name="Calixte N."/>
            <person name="Calvo S."/>
            <person name="Camarata J."/>
            <person name="Campo K."/>
            <person name="Chang J."/>
            <person name="Cheshatsang Y."/>
            <person name="Citroen M."/>
            <person name="Collymore A."/>
            <person name="Considine T."/>
            <person name="Cook A."/>
            <person name="Cooke P."/>
            <person name="Corum B."/>
            <person name="Cuomo C."/>
            <person name="David R."/>
            <person name="Dawoe T."/>
            <person name="Degray S."/>
            <person name="Dodge S."/>
            <person name="Dooley K."/>
            <person name="Dorje P."/>
            <person name="Dorjee K."/>
            <person name="Dorris L."/>
            <person name="Duffey N."/>
            <person name="Dupes A."/>
            <person name="Elkins T."/>
            <person name="Engels R."/>
            <person name="Erickson J."/>
            <person name="Farina A."/>
            <person name="Faro S."/>
            <person name="Ferreira P."/>
            <person name="Fischer H."/>
            <person name="Fitzgerald M."/>
            <person name="Foley K."/>
            <person name="Gage D."/>
            <person name="Galagan J."/>
            <person name="Gearin G."/>
            <person name="Gnerre S."/>
            <person name="Gnirke A."/>
            <person name="Goyette A."/>
            <person name="Graham J."/>
            <person name="Grandbois E."/>
            <person name="Gyaltsen K."/>
            <person name="Hafez N."/>
            <person name="Hagopian D."/>
            <person name="Hagos B."/>
            <person name="Hall J."/>
            <person name="Hatcher B."/>
            <person name="Heller A."/>
            <person name="Higgins H."/>
            <person name="Honan T."/>
            <person name="Horn A."/>
            <person name="Houde N."/>
            <person name="Hughes L."/>
            <person name="Hulme W."/>
            <person name="Husby E."/>
            <person name="Iliev I."/>
            <person name="Jaffe D."/>
            <person name="Jones C."/>
            <person name="Kamal M."/>
            <person name="Kamat A."/>
            <person name="Kamvysselis M."/>
            <person name="Karlsson E."/>
            <person name="Kells C."/>
            <person name="Kieu A."/>
            <person name="Kisner P."/>
            <person name="Kodira C."/>
            <person name="Kulbokas E."/>
            <person name="Labutti K."/>
            <person name="Lama D."/>
            <person name="Landers T."/>
            <person name="Leger J."/>
            <person name="Levine S."/>
            <person name="Lewis D."/>
            <person name="Lewis T."/>
            <person name="Lindblad-toh K."/>
            <person name="Liu X."/>
            <person name="Lokyitsang T."/>
            <person name="Lokyitsang Y."/>
            <person name="Lucien O."/>
            <person name="Lui A."/>
            <person name="Ma L.J."/>
            <person name="Mabbitt R."/>
            <person name="Macdonald J."/>
            <person name="Maclean C."/>
            <person name="Major J."/>
            <person name="Manning J."/>
            <person name="Marabella R."/>
            <person name="Maru K."/>
            <person name="Matthews C."/>
            <person name="Mauceli E."/>
            <person name="Mccarthy M."/>
            <person name="Mcdonough S."/>
            <person name="Mcghee T."/>
            <person name="Meldrim J."/>
            <person name="Meneus L."/>
            <person name="Mesirov J."/>
            <person name="Mihalev A."/>
            <person name="Mihova T."/>
            <person name="Mikkelsen T."/>
            <person name="Mlenga V."/>
            <person name="Moru K."/>
            <person name="Mozes J."/>
            <person name="Mulrain L."/>
            <person name="Munson G."/>
            <person name="Naylor J."/>
            <person name="Newes C."/>
            <person name="Nguyen C."/>
            <person name="Nguyen N."/>
            <person name="Nguyen T."/>
            <person name="Nicol R."/>
            <person name="Nielsen C."/>
            <person name="Nizzari M."/>
            <person name="Norbu C."/>
            <person name="Norbu N."/>
            <person name="O'donnell P."/>
            <person name="Okoawo O."/>
            <person name="O'leary S."/>
            <person name="Omotosho B."/>
            <person name="O'neill K."/>
            <person name="Osman S."/>
            <person name="Parker S."/>
            <person name="Perrin D."/>
            <person name="Phunkhang P."/>
            <person name="Piqani B."/>
            <person name="Purcell S."/>
            <person name="Rachupka T."/>
            <person name="Ramasamy U."/>
            <person name="Rameau R."/>
            <person name="Ray V."/>
            <person name="Raymond C."/>
            <person name="Retta R."/>
            <person name="Richardson S."/>
            <person name="Rise C."/>
            <person name="Rodriguez J."/>
            <person name="Rogers J."/>
            <person name="Rogov P."/>
            <person name="Rutman M."/>
            <person name="Schupbach R."/>
            <person name="Seaman C."/>
            <person name="Settipalli S."/>
            <person name="Sharpe T."/>
            <person name="Sheridan J."/>
            <person name="Sherpa N."/>
            <person name="Shi J."/>
            <person name="Smirnov S."/>
            <person name="Smith C."/>
            <person name="Sougnez C."/>
            <person name="Spencer B."/>
            <person name="Stalker J."/>
            <person name="Stange-thomann N."/>
            <person name="Stavropoulos S."/>
            <person name="Stetson K."/>
            <person name="Stone C."/>
            <person name="Stone S."/>
            <person name="Stubbs M."/>
            <person name="Talamas J."/>
            <person name="Tchuinga P."/>
            <person name="Tenzing P."/>
            <person name="Tesfaye S."/>
            <person name="Theodore J."/>
            <person name="Thoulutsang Y."/>
            <person name="Topham K."/>
            <person name="Towey S."/>
            <person name="Tsamla T."/>
            <person name="Tsomo N."/>
            <person name="Vallee D."/>
            <person name="Vassiliev H."/>
            <person name="Venkataraman V."/>
            <person name="Vinson J."/>
            <person name="Vo A."/>
            <person name="Wade C."/>
            <person name="Wang S."/>
            <person name="Wangchuk T."/>
            <person name="Wangdi T."/>
            <person name="Whittaker C."/>
            <person name="Wilkinson J."/>
            <person name="Wu Y."/>
            <person name="Wyman D."/>
            <person name="Yadav S."/>
            <person name="Yang S."/>
            <person name="Yang X."/>
            <person name="Yeager S."/>
            <person name="Yee E."/>
            <person name="Young G."/>
            <person name="Zainoun J."/>
            <person name="Zembeck L."/>
            <person name="Zimmer A."/>
            <person name="Zody M."/>
            <person name="Lander E."/>
        </authorList>
    </citation>
    <scope>NUCLEOTIDE SEQUENCE [LARGE SCALE GENOMIC DNA]</scope>
</reference>
<dbReference type="PANTHER" id="PTHR31328">
    <property type="entry name" value="BIOGENESIS OF LYSOSOME-RELATED ORGANELLES COMPLEX 1 SUBUNIT 6"/>
    <property type="match status" value="1"/>
</dbReference>
<feature type="compositionally biased region" description="Polar residues" evidence="6">
    <location>
        <begin position="125"/>
        <end position="134"/>
    </location>
</feature>
<dbReference type="InterPro" id="IPR028119">
    <property type="entry name" value="Snapin/Pallidin/Snn1"/>
</dbReference>
<accession>H2Y9B0</accession>
<dbReference type="Proteomes" id="UP000007875">
    <property type="component" value="Unassembled WGS sequence"/>
</dbReference>
<sequence>MGTAGVSSESEILSQHFFREFEPMLCETKAKLNDVKQNQTVLIESLEREKDKLKEISMINEIEEAMSTVHSYRMKLVKIKRSMGLLKEASTRIRKEACHLEQLKRKEKVKEQERNRQALEEENKLTAQLSKQFK</sequence>
<name>H2Y9B0_CIOSA</name>
<reference evidence="7" key="3">
    <citation type="submission" date="2025-09" db="UniProtKB">
        <authorList>
            <consortium name="Ensembl"/>
        </authorList>
    </citation>
    <scope>IDENTIFICATION</scope>
</reference>
<dbReference type="OMA" id="HYISIAW"/>
<evidence type="ECO:0000256" key="6">
    <source>
        <dbReference type="SAM" id="MobiDB-lite"/>
    </source>
</evidence>
<dbReference type="STRING" id="51511.ENSCSAVP00000001908"/>
<dbReference type="GO" id="GO:0030133">
    <property type="term" value="C:transport vesicle"/>
    <property type="evidence" value="ECO:0007669"/>
    <property type="project" value="TreeGrafter"/>
</dbReference>
<evidence type="ECO:0000256" key="2">
    <source>
        <dbReference type="ARBA" id="ARBA00005767"/>
    </source>
</evidence>
<evidence type="ECO:0000313" key="7">
    <source>
        <dbReference type="Ensembl" id="ENSCSAVP00000001908.1"/>
    </source>
</evidence>
<dbReference type="GO" id="GO:0031083">
    <property type="term" value="C:BLOC-1 complex"/>
    <property type="evidence" value="ECO:0007669"/>
    <property type="project" value="TreeGrafter"/>
</dbReference>
<keyword evidence="4" id="KW-0963">Cytoplasm</keyword>
<evidence type="ECO:0000256" key="1">
    <source>
        <dbReference type="ARBA" id="ARBA00004496"/>
    </source>
</evidence>
<dbReference type="PIRSF" id="PIRSF037609">
    <property type="entry name" value="BLOC-1_complex_pallidin"/>
    <property type="match status" value="1"/>
</dbReference>
<reference evidence="7" key="2">
    <citation type="submission" date="2025-08" db="UniProtKB">
        <authorList>
            <consortium name="Ensembl"/>
        </authorList>
    </citation>
    <scope>IDENTIFICATION</scope>
</reference>
<proteinExistence type="inferred from homology"/>
<dbReference type="Pfam" id="PF14712">
    <property type="entry name" value="Snapin_Pallidin"/>
    <property type="match status" value="1"/>
</dbReference>
<comment type="similarity">
    <text evidence="2 5">Belongs to the BLOC1S6 family.</text>
</comment>
<dbReference type="FunCoup" id="H2Y9B0">
    <property type="interactions" value="48"/>
</dbReference>
<dbReference type="eggNOG" id="ENOG502RZNC">
    <property type="taxonomic scope" value="Eukaryota"/>
</dbReference>
<feature type="region of interest" description="Disordered" evidence="6">
    <location>
        <begin position="106"/>
        <end position="134"/>
    </location>
</feature>
<dbReference type="InParanoid" id="H2Y9B0"/>
<feature type="compositionally biased region" description="Basic and acidic residues" evidence="6">
    <location>
        <begin position="106"/>
        <end position="124"/>
    </location>
</feature>
<evidence type="ECO:0000256" key="3">
    <source>
        <dbReference type="ARBA" id="ARBA00019579"/>
    </source>
</evidence>
<dbReference type="AlphaFoldDB" id="H2Y9B0"/>
<evidence type="ECO:0000256" key="5">
    <source>
        <dbReference type="PIRNR" id="PIRNR037609"/>
    </source>
</evidence>
<dbReference type="HOGENOM" id="CLU_126066_0_0_1"/>
<dbReference type="Ensembl" id="ENSCSAVT00000001942.1">
    <property type="protein sequence ID" value="ENSCSAVP00000001908.1"/>
    <property type="gene ID" value="ENSCSAVG00000001114.1"/>
</dbReference>
<keyword evidence="8" id="KW-1185">Reference proteome</keyword>
<evidence type="ECO:0000256" key="4">
    <source>
        <dbReference type="ARBA" id="ARBA00022490"/>
    </source>
</evidence>
<dbReference type="GeneTree" id="ENSGT00510000047812"/>
<dbReference type="InterPro" id="IPR017242">
    <property type="entry name" value="BLOC-1_pallidin"/>
</dbReference>
<comment type="function">
    <text evidence="5">Component of the biogenesis of lysosome-related organelles complex-1 (BLOC-1) involved in pigment granule biogenesis.</text>
</comment>
<evidence type="ECO:0000313" key="8">
    <source>
        <dbReference type="Proteomes" id="UP000007875"/>
    </source>
</evidence>
<comment type="subcellular location">
    <subcellularLocation>
        <location evidence="1">Cytoplasm</location>
    </subcellularLocation>
</comment>
<protein>
    <recommendedName>
        <fullName evidence="3 5">Biogenesis of lysosome-related organelles complex 1 subunit 6</fullName>
        <shortName evidence="5">BLOC-1 subunit 6</shortName>
    </recommendedName>
</protein>
<organism evidence="7 8">
    <name type="scientific">Ciona savignyi</name>
    <name type="common">Pacific transparent sea squirt</name>
    <dbReference type="NCBI Taxonomy" id="51511"/>
    <lineage>
        <taxon>Eukaryota</taxon>
        <taxon>Metazoa</taxon>
        <taxon>Chordata</taxon>
        <taxon>Tunicata</taxon>
        <taxon>Ascidiacea</taxon>
        <taxon>Phlebobranchia</taxon>
        <taxon>Cionidae</taxon>
        <taxon>Ciona</taxon>
    </lineage>
</organism>
<dbReference type="PANTHER" id="PTHR31328:SF2">
    <property type="entry name" value="BIOGENESIS OF LYSOSOME-RELATED ORGANELLES COMPLEX 1 SUBUNIT 6"/>
    <property type="match status" value="1"/>
</dbReference>